<protein>
    <recommendedName>
        <fullName evidence="10">Pentatricopeptide repeat-containing protein</fullName>
    </recommendedName>
</protein>
<keyword evidence="5" id="KW-0496">Mitochondrion</keyword>
<keyword evidence="6" id="KW-0802">TPR repeat</keyword>
<proteinExistence type="inferred from homology"/>
<dbReference type="NCBIfam" id="TIGR00756">
    <property type="entry name" value="PPR"/>
    <property type="match status" value="4"/>
</dbReference>
<evidence type="ECO:0000313" key="9">
    <source>
        <dbReference type="Proteomes" id="UP001419268"/>
    </source>
</evidence>
<dbReference type="PROSITE" id="PS51375">
    <property type="entry name" value="PPR"/>
    <property type="match status" value="3"/>
</dbReference>
<feature type="repeat" description="TPR" evidence="6">
    <location>
        <begin position="386"/>
        <end position="419"/>
    </location>
</feature>
<evidence type="ECO:0000256" key="2">
    <source>
        <dbReference type="ARBA" id="ARBA00007626"/>
    </source>
</evidence>
<organism evidence="8 9">
    <name type="scientific">Stephania cephalantha</name>
    <dbReference type="NCBI Taxonomy" id="152367"/>
    <lineage>
        <taxon>Eukaryota</taxon>
        <taxon>Viridiplantae</taxon>
        <taxon>Streptophyta</taxon>
        <taxon>Embryophyta</taxon>
        <taxon>Tracheophyta</taxon>
        <taxon>Spermatophyta</taxon>
        <taxon>Magnoliopsida</taxon>
        <taxon>Ranunculales</taxon>
        <taxon>Menispermaceae</taxon>
        <taxon>Menispermoideae</taxon>
        <taxon>Cissampelideae</taxon>
        <taxon>Stephania</taxon>
    </lineage>
</organism>
<accession>A0AAP0EH65</accession>
<dbReference type="PROSITE" id="PS50005">
    <property type="entry name" value="TPR"/>
    <property type="match status" value="1"/>
</dbReference>
<dbReference type="InterPro" id="IPR011990">
    <property type="entry name" value="TPR-like_helical_dom_sf"/>
</dbReference>
<dbReference type="FunFam" id="1.25.40.10:FF:000385">
    <property type="entry name" value="Pentatricopeptide repeat-containing protein mitochondrial"/>
    <property type="match status" value="1"/>
</dbReference>
<reference evidence="8 9" key="1">
    <citation type="submission" date="2024-01" db="EMBL/GenBank/DDBJ databases">
        <title>Genome assemblies of Stephania.</title>
        <authorList>
            <person name="Yang L."/>
        </authorList>
    </citation>
    <scope>NUCLEOTIDE SEQUENCE [LARGE SCALE GENOMIC DNA]</scope>
    <source>
        <strain evidence="8">JXDWG</strain>
        <tissue evidence="8">Leaf</tissue>
    </source>
</reference>
<comment type="caution">
    <text evidence="8">The sequence shown here is derived from an EMBL/GenBank/DDBJ whole genome shotgun (WGS) entry which is preliminary data.</text>
</comment>
<dbReference type="SUPFAM" id="SSF48452">
    <property type="entry name" value="TPR-like"/>
    <property type="match status" value="1"/>
</dbReference>
<dbReference type="Gene3D" id="1.25.40.10">
    <property type="entry name" value="Tetratricopeptide repeat domain"/>
    <property type="match status" value="3"/>
</dbReference>
<keyword evidence="4" id="KW-0809">Transit peptide</keyword>
<keyword evidence="3" id="KW-0677">Repeat</keyword>
<feature type="repeat" description="PPR" evidence="7">
    <location>
        <begin position="350"/>
        <end position="384"/>
    </location>
</feature>
<dbReference type="GO" id="GO:0005739">
    <property type="term" value="C:mitochondrion"/>
    <property type="evidence" value="ECO:0007669"/>
    <property type="project" value="UniProtKB-SubCell"/>
</dbReference>
<evidence type="ECO:0000256" key="6">
    <source>
        <dbReference type="PROSITE-ProRule" id="PRU00339"/>
    </source>
</evidence>
<evidence type="ECO:0000256" key="3">
    <source>
        <dbReference type="ARBA" id="ARBA00022737"/>
    </source>
</evidence>
<dbReference type="InterPro" id="IPR002885">
    <property type="entry name" value="PPR_rpt"/>
</dbReference>
<sequence length="462" mass="52586">MNLIRSYNGFKPLSRSGFFRAFRVSSHSTKTQNSSPPKDDLYRRISPLGDPNISISPVLDQWIKEGRIVSPTQLRSMIKELRGYTRFKHALEMSQWMSDRKYISLTPADMAIRLDLISKVHGIEQAEKYFDTIPKQLRSFQTYGALLNCYAYSKSVDKAEALVQKMKELGLVMAPLTYNVLLNLYSQVGQHEKIDALMEEMKERGIQMDRFTHSIRLSAYAALSDTEEMERTIKRMEDDPQVTMDWNCYAIAADGYIKAGFIDKALDMLKRSEELITGKKTRVAYEFLITLYASAGQKDEVYRIWNLYKSSEKLYNTAYTSMISSLSKLGDIEGAEKIVEEWETGGTSYDFRVPNCLIVAYCNNGLLEKAESFLSKAIEKGRKPISSSWNRLAACYVKINQMPKAVDAIRKAIEARRPGWKPSHETVSSCVEYLKQEGKVEAVEEFIQLLGGSFGSSTTDDL</sequence>
<keyword evidence="9" id="KW-1185">Reference proteome</keyword>
<gene>
    <name evidence="8" type="ORF">Scep_028370</name>
</gene>
<dbReference type="AlphaFoldDB" id="A0AAP0EH65"/>
<comment type="subcellular location">
    <subcellularLocation>
        <location evidence="1">Mitochondrion</location>
    </subcellularLocation>
</comment>
<dbReference type="PANTHER" id="PTHR45717">
    <property type="entry name" value="OS12G0527900 PROTEIN"/>
    <property type="match status" value="1"/>
</dbReference>
<name>A0AAP0EH65_9MAGN</name>
<evidence type="ECO:0000256" key="4">
    <source>
        <dbReference type="ARBA" id="ARBA00022946"/>
    </source>
</evidence>
<evidence type="ECO:0000256" key="5">
    <source>
        <dbReference type="ARBA" id="ARBA00023128"/>
    </source>
</evidence>
<evidence type="ECO:0000313" key="8">
    <source>
        <dbReference type="EMBL" id="KAK9089288.1"/>
    </source>
</evidence>
<dbReference type="PANTHER" id="PTHR45717:SF10">
    <property type="entry name" value="OS10G0501000 PROTEIN"/>
    <property type="match status" value="1"/>
</dbReference>
<evidence type="ECO:0000256" key="7">
    <source>
        <dbReference type="PROSITE-ProRule" id="PRU00708"/>
    </source>
</evidence>
<dbReference type="Proteomes" id="UP001419268">
    <property type="component" value="Unassembled WGS sequence"/>
</dbReference>
<feature type="repeat" description="PPR" evidence="7">
    <location>
        <begin position="174"/>
        <end position="208"/>
    </location>
</feature>
<dbReference type="Pfam" id="PF13041">
    <property type="entry name" value="PPR_2"/>
    <property type="match status" value="1"/>
</dbReference>
<comment type="similarity">
    <text evidence="2">Belongs to the PPR family. P subfamily.</text>
</comment>
<dbReference type="InterPro" id="IPR019734">
    <property type="entry name" value="TPR_rpt"/>
</dbReference>
<feature type="repeat" description="PPR" evidence="7">
    <location>
        <begin position="139"/>
        <end position="173"/>
    </location>
</feature>
<evidence type="ECO:0008006" key="10">
    <source>
        <dbReference type="Google" id="ProtNLM"/>
    </source>
</evidence>
<evidence type="ECO:0000256" key="1">
    <source>
        <dbReference type="ARBA" id="ARBA00004173"/>
    </source>
</evidence>
<dbReference type="Pfam" id="PF01535">
    <property type="entry name" value="PPR"/>
    <property type="match status" value="4"/>
</dbReference>
<dbReference type="GO" id="GO:0003729">
    <property type="term" value="F:mRNA binding"/>
    <property type="evidence" value="ECO:0007669"/>
    <property type="project" value="UniProtKB-ARBA"/>
</dbReference>
<dbReference type="EMBL" id="JBBNAG010000012">
    <property type="protein sequence ID" value="KAK9089288.1"/>
    <property type="molecule type" value="Genomic_DNA"/>
</dbReference>